<dbReference type="AlphaFoldDB" id="U1MSA9"/>
<dbReference type="InterPro" id="IPR011055">
    <property type="entry name" value="Dup_hybrid_motif"/>
</dbReference>
<dbReference type="Proteomes" id="UP000016462">
    <property type="component" value="Unassembled WGS sequence"/>
</dbReference>
<proteinExistence type="predicted"/>
<dbReference type="RefSeq" id="WP_021011300.1">
    <property type="nucleotide sequence ID" value="NZ_ASHR01000031.1"/>
</dbReference>
<accession>U1MSA9</accession>
<evidence type="ECO:0000259" key="1">
    <source>
        <dbReference type="Pfam" id="PF01551"/>
    </source>
</evidence>
<reference evidence="2 3" key="1">
    <citation type="journal article" date="2013" name="Genome Announc.">
        <title>First draft genome sequence from a member of the genus agrococcus, isolated from modern microbialites.</title>
        <authorList>
            <person name="White R.A.III."/>
            <person name="Grassa C.J."/>
            <person name="Suttle C.A."/>
        </authorList>
    </citation>
    <scope>NUCLEOTIDE SEQUENCE [LARGE SCALE GENOMIC DNA]</scope>
    <source>
        <strain evidence="2 3">RW1</strain>
    </source>
</reference>
<dbReference type="CDD" id="cd12797">
    <property type="entry name" value="M23_peptidase"/>
    <property type="match status" value="1"/>
</dbReference>
<dbReference type="Gene3D" id="2.70.70.10">
    <property type="entry name" value="Glucose Permease (Domain IIA)"/>
    <property type="match status" value="1"/>
</dbReference>
<dbReference type="InterPro" id="IPR050570">
    <property type="entry name" value="Cell_wall_metabolism_enzyme"/>
</dbReference>
<dbReference type="PANTHER" id="PTHR21666:SF270">
    <property type="entry name" value="MUREIN HYDROLASE ACTIVATOR ENVC"/>
    <property type="match status" value="1"/>
</dbReference>
<sequence>MAKMSVSGIVYTQAFGPRTPGKVDPNTFHWGADFGPPKRGQTGVPLFAIFAGKVTRLRDQYGALGVRVGDRKTEAIEFWHLARYAKNLGMFVSEGDEVGEMGTTGRSTGIHVHVEHWVKGKRIDPLPFINKQAKKSVAPGDGDTDAPEEDDMALTPEQAAALDWLGAEDRRKALDSMVSQVKQLWDRRAIIDELGRDVNALEWLAGRQAQEDVEAYQLAQVWARLGIIDRLGTSASAADIAAEVASKLDIPGIGPEQVQAIAKAVADEQAKRLAS</sequence>
<dbReference type="GO" id="GO:0004222">
    <property type="term" value="F:metalloendopeptidase activity"/>
    <property type="evidence" value="ECO:0007669"/>
    <property type="project" value="TreeGrafter"/>
</dbReference>
<feature type="domain" description="M23ase beta-sheet core" evidence="1">
    <location>
        <begin position="28"/>
        <end position="125"/>
    </location>
</feature>
<comment type="caution">
    <text evidence="2">The sequence shown here is derived from an EMBL/GenBank/DDBJ whole genome shotgun (WGS) entry which is preliminary data.</text>
</comment>
<protein>
    <recommendedName>
        <fullName evidence="1">M23ase beta-sheet core domain-containing protein</fullName>
    </recommendedName>
</protein>
<dbReference type="InterPro" id="IPR016047">
    <property type="entry name" value="M23ase_b-sheet_dom"/>
</dbReference>
<evidence type="ECO:0000313" key="2">
    <source>
        <dbReference type="EMBL" id="ERG63550.1"/>
    </source>
</evidence>
<name>U1MSA9_9MICO</name>
<keyword evidence="3" id="KW-1185">Reference proteome</keyword>
<gene>
    <name evidence="2" type="ORF">L332_03670</name>
</gene>
<dbReference type="EMBL" id="ASHR01000031">
    <property type="protein sequence ID" value="ERG63550.1"/>
    <property type="molecule type" value="Genomic_DNA"/>
</dbReference>
<dbReference type="PANTHER" id="PTHR21666">
    <property type="entry name" value="PEPTIDASE-RELATED"/>
    <property type="match status" value="1"/>
</dbReference>
<evidence type="ECO:0000313" key="3">
    <source>
        <dbReference type="Proteomes" id="UP000016462"/>
    </source>
</evidence>
<dbReference type="SUPFAM" id="SSF51261">
    <property type="entry name" value="Duplicated hybrid motif"/>
    <property type="match status" value="1"/>
</dbReference>
<dbReference type="Pfam" id="PF01551">
    <property type="entry name" value="Peptidase_M23"/>
    <property type="match status" value="1"/>
</dbReference>
<organism evidence="2 3">
    <name type="scientific">Agrococcus pavilionensis RW1</name>
    <dbReference type="NCBI Taxonomy" id="1330458"/>
    <lineage>
        <taxon>Bacteria</taxon>
        <taxon>Bacillati</taxon>
        <taxon>Actinomycetota</taxon>
        <taxon>Actinomycetes</taxon>
        <taxon>Micrococcales</taxon>
        <taxon>Microbacteriaceae</taxon>
        <taxon>Agrococcus</taxon>
    </lineage>
</organism>
<dbReference type="OrthoDB" id="1099523at2"/>